<keyword evidence="1" id="KW-0238">DNA-binding</keyword>
<dbReference type="Pfam" id="PF01047">
    <property type="entry name" value="MarR"/>
    <property type="match status" value="1"/>
</dbReference>
<dbReference type="InterPro" id="IPR036390">
    <property type="entry name" value="WH_DNA-bd_sf"/>
</dbReference>
<evidence type="ECO:0000313" key="3">
    <source>
        <dbReference type="EMBL" id="MCH7320425.1"/>
    </source>
</evidence>
<gene>
    <name evidence="3" type="ORF">LZ480_00880</name>
</gene>
<dbReference type="SMART" id="SM00347">
    <property type="entry name" value="HTH_MARR"/>
    <property type="match status" value="1"/>
</dbReference>
<organism evidence="3 4">
    <name type="scientific">Solibacillus palustris</name>
    <dbReference type="NCBI Taxonomy" id="2908203"/>
    <lineage>
        <taxon>Bacteria</taxon>
        <taxon>Bacillati</taxon>
        <taxon>Bacillota</taxon>
        <taxon>Bacilli</taxon>
        <taxon>Bacillales</taxon>
        <taxon>Caryophanaceae</taxon>
        <taxon>Solibacillus</taxon>
    </lineage>
</organism>
<sequence length="141" mass="15707">MNEQKREQISALFETLTSLERKIANQWNSHDLLGFSKSHILILAFLHTEGPKRPSAIAEKLKVTTGGVTVLTSKLLKAGLIEKTQNETDRRASQIHITGAGIEMLAQSKKQVDVVFESLFGMLDEDELKTLTQIFAKCAKL</sequence>
<feature type="domain" description="HTH marR-type" evidence="2">
    <location>
        <begin position="9"/>
        <end position="140"/>
    </location>
</feature>
<dbReference type="Proteomes" id="UP001316087">
    <property type="component" value="Unassembled WGS sequence"/>
</dbReference>
<evidence type="ECO:0000313" key="4">
    <source>
        <dbReference type="Proteomes" id="UP001316087"/>
    </source>
</evidence>
<dbReference type="InterPro" id="IPR039422">
    <property type="entry name" value="MarR/SlyA-like"/>
</dbReference>
<dbReference type="EMBL" id="JAKZFC010000001">
    <property type="protein sequence ID" value="MCH7320425.1"/>
    <property type="molecule type" value="Genomic_DNA"/>
</dbReference>
<dbReference type="PANTHER" id="PTHR33164:SF99">
    <property type="entry name" value="MARR FAMILY REGULATORY PROTEIN"/>
    <property type="match status" value="1"/>
</dbReference>
<protein>
    <submittedName>
        <fullName evidence="3">MarR family transcriptional regulator</fullName>
    </submittedName>
</protein>
<dbReference type="Gene3D" id="1.10.10.10">
    <property type="entry name" value="Winged helix-like DNA-binding domain superfamily/Winged helix DNA-binding domain"/>
    <property type="match status" value="1"/>
</dbReference>
<dbReference type="PRINTS" id="PR00598">
    <property type="entry name" value="HTHMARR"/>
</dbReference>
<dbReference type="InterPro" id="IPR036388">
    <property type="entry name" value="WH-like_DNA-bd_sf"/>
</dbReference>
<evidence type="ECO:0000259" key="2">
    <source>
        <dbReference type="PROSITE" id="PS50995"/>
    </source>
</evidence>
<proteinExistence type="predicted"/>
<comment type="caution">
    <text evidence="3">The sequence shown here is derived from an EMBL/GenBank/DDBJ whole genome shotgun (WGS) entry which is preliminary data.</text>
</comment>
<reference evidence="3 4" key="1">
    <citation type="submission" date="2022-03" db="EMBL/GenBank/DDBJ databases">
        <authorList>
            <person name="Jo J.-H."/>
            <person name="Im W.-T."/>
        </authorList>
    </citation>
    <scope>NUCLEOTIDE SEQUENCE [LARGE SCALE GENOMIC DNA]</scope>
    <source>
        <strain evidence="3 4">MA9</strain>
    </source>
</reference>
<evidence type="ECO:0000256" key="1">
    <source>
        <dbReference type="ARBA" id="ARBA00023125"/>
    </source>
</evidence>
<dbReference type="RefSeq" id="WP_241367444.1">
    <property type="nucleotide sequence ID" value="NZ_JAKZFC010000001.1"/>
</dbReference>
<dbReference type="SUPFAM" id="SSF46785">
    <property type="entry name" value="Winged helix' DNA-binding domain"/>
    <property type="match status" value="1"/>
</dbReference>
<dbReference type="PROSITE" id="PS50995">
    <property type="entry name" value="HTH_MARR_2"/>
    <property type="match status" value="1"/>
</dbReference>
<dbReference type="PANTHER" id="PTHR33164">
    <property type="entry name" value="TRANSCRIPTIONAL REGULATOR, MARR FAMILY"/>
    <property type="match status" value="1"/>
</dbReference>
<accession>A0ABS9U8S7</accession>
<name>A0ABS9U8S7_9BACL</name>
<dbReference type="InterPro" id="IPR000835">
    <property type="entry name" value="HTH_MarR-typ"/>
</dbReference>
<keyword evidence="4" id="KW-1185">Reference proteome</keyword>